<evidence type="ECO:0000313" key="2">
    <source>
        <dbReference type="Proteomes" id="UP001149165"/>
    </source>
</evidence>
<accession>A0A9W9F5Y5</accession>
<proteinExistence type="predicted"/>
<dbReference type="EMBL" id="JAPQKH010000006">
    <property type="protein sequence ID" value="KAJ5094121.1"/>
    <property type="molecule type" value="Genomic_DNA"/>
</dbReference>
<comment type="caution">
    <text evidence="1">The sequence shown here is derived from an EMBL/GenBank/DDBJ whole genome shotgun (WGS) entry which is preliminary data.</text>
</comment>
<dbReference type="Proteomes" id="UP001149165">
    <property type="component" value="Unassembled WGS sequence"/>
</dbReference>
<keyword evidence="2" id="KW-1185">Reference proteome</keyword>
<gene>
    <name evidence="1" type="ORF">N7456_009982</name>
</gene>
<reference evidence="1" key="1">
    <citation type="submission" date="2022-11" db="EMBL/GenBank/DDBJ databases">
        <authorList>
            <person name="Petersen C."/>
        </authorList>
    </citation>
    <scope>NUCLEOTIDE SEQUENCE</scope>
    <source>
        <strain evidence="1">IBT 30069</strain>
    </source>
</reference>
<organism evidence="1 2">
    <name type="scientific">Penicillium angulare</name>
    <dbReference type="NCBI Taxonomy" id="116970"/>
    <lineage>
        <taxon>Eukaryota</taxon>
        <taxon>Fungi</taxon>
        <taxon>Dikarya</taxon>
        <taxon>Ascomycota</taxon>
        <taxon>Pezizomycotina</taxon>
        <taxon>Eurotiomycetes</taxon>
        <taxon>Eurotiomycetidae</taxon>
        <taxon>Eurotiales</taxon>
        <taxon>Aspergillaceae</taxon>
        <taxon>Penicillium</taxon>
    </lineage>
</organism>
<name>A0A9W9F5Y5_9EURO</name>
<protein>
    <submittedName>
        <fullName evidence="1">Uncharacterized protein</fullName>
    </submittedName>
</protein>
<reference evidence="1" key="2">
    <citation type="journal article" date="2023" name="IMA Fungus">
        <title>Comparative genomic study of the Penicillium genus elucidates a diverse pangenome and 15 lateral gene transfer events.</title>
        <authorList>
            <person name="Petersen C."/>
            <person name="Sorensen T."/>
            <person name="Nielsen M.R."/>
            <person name="Sondergaard T.E."/>
            <person name="Sorensen J.L."/>
            <person name="Fitzpatrick D.A."/>
            <person name="Frisvad J.C."/>
            <person name="Nielsen K.L."/>
        </authorList>
    </citation>
    <scope>NUCLEOTIDE SEQUENCE</scope>
    <source>
        <strain evidence="1">IBT 30069</strain>
    </source>
</reference>
<sequence>MPSSCFILLIYNECRGEDQKVCHYNLLNSPGLEIDGGSHLMKQGSCFVEEPQLYATIAKDIKDQSSKFLGA</sequence>
<evidence type="ECO:0000313" key="1">
    <source>
        <dbReference type="EMBL" id="KAJ5094121.1"/>
    </source>
</evidence>
<dbReference type="AlphaFoldDB" id="A0A9W9F5Y5"/>